<dbReference type="AlphaFoldDB" id="A0A915EQF8"/>
<organism evidence="2 3">
    <name type="scientific">Ditylenchus dipsaci</name>
    <dbReference type="NCBI Taxonomy" id="166011"/>
    <lineage>
        <taxon>Eukaryota</taxon>
        <taxon>Metazoa</taxon>
        <taxon>Ecdysozoa</taxon>
        <taxon>Nematoda</taxon>
        <taxon>Chromadorea</taxon>
        <taxon>Rhabditida</taxon>
        <taxon>Tylenchina</taxon>
        <taxon>Tylenchomorpha</taxon>
        <taxon>Sphaerularioidea</taxon>
        <taxon>Anguinidae</taxon>
        <taxon>Anguininae</taxon>
        <taxon>Ditylenchus</taxon>
    </lineage>
</organism>
<feature type="region of interest" description="Disordered" evidence="1">
    <location>
        <begin position="1"/>
        <end position="20"/>
    </location>
</feature>
<keyword evidence="2" id="KW-1185">Reference proteome</keyword>
<name>A0A915EQF8_9BILA</name>
<dbReference type="WBParaSite" id="jg785">
    <property type="protein sequence ID" value="jg785"/>
    <property type="gene ID" value="jg785"/>
</dbReference>
<evidence type="ECO:0000313" key="2">
    <source>
        <dbReference type="Proteomes" id="UP000887574"/>
    </source>
</evidence>
<reference evidence="3" key="1">
    <citation type="submission" date="2022-11" db="UniProtKB">
        <authorList>
            <consortium name="WormBaseParasite"/>
        </authorList>
    </citation>
    <scope>IDENTIFICATION</scope>
</reference>
<evidence type="ECO:0000256" key="1">
    <source>
        <dbReference type="SAM" id="MobiDB-lite"/>
    </source>
</evidence>
<sequence length="218" mass="25568">MSCSSDQSEPSTSDSEDEFMDQAEYERRRELYLSKIIFCERKYHEIKPALLKLRLEQLEKLQDSILNRKSDIYLSRKAALDTEFEAKRTHIKIVRQLRLEALQRRVKADRWNAFMNLKNNKALARSAIQEAIDEKCEKLAMEQKKVERISGLCFITDQAGFKHTSKISPKDMEDKYLSKKTSNGTPHWCNIPVLIAQLPKHKITEDLDLFKAKENFEE</sequence>
<evidence type="ECO:0000313" key="3">
    <source>
        <dbReference type="WBParaSite" id="jg785"/>
    </source>
</evidence>
<proteinExistence type="predicted"/>
<accession>A0A915EQF8</accession>
<dbReference type="Proteomes" id="UP000887574">
    <property type="component" value="Unplaced"/>
</dbReference>
<feature type="compositionally biased region" description="Low complexity" evidence="1">
    <location>
        <begin position="1"/>
        <end position="13"/>
    </location>
</feature>
<protein>
    <submittedName>
        <fullName evidence="3">Uncharacterized protein</fullName>
    </submittedName>
</protein>